<evidence type="ECO:0000256" key="2">
    <source>
        <dbReference type="ARBA" id="ARBA00022448"/>
    </source>
</evidence>
<keyword evidence="5 9" id="KW-0812">Transmembrane</keyword>
<dbReference type="PANTHER" id="PTHR32507">
    <property type="entry name" value="NA(+)/H(+) ANTIPORTER 1"/>
    <property type="match status" value="1"/>
</dbReference>
<evidence type="ECO:0000259" key="10">
    <source>
        <dbReference type="Pfam" id="PF00999"/>
    </source>
</evidence>
<evidence type="ECO:0000256" key="5">
    <source>
        <dbReference type="ARBA" id="ARBA00022692"/>
    </source>
</evidence>
<evidence type="ECO:0000256" key="1">
    <source>
        <dbReference type="ARBA" id="ARBA00004651"/>
    </source>
</evidence>
<dbReference type="InterPro" id="IPR038770">
    <property type="entry name" value="Na+/solute_symporter_sf"/>
</dbReference>
<feature type="transmembrane region" description="Helical" evidence="9">
    <location>
        <begin position="365"/>
        <end position="383"/>
    </location>
</feature>
<sequence length="617" mass="68346">MDSLLMNLMIIIVLGIASQWIAWRFRLPAIVVMSIAGLLIGPIFGLLSPKEDFGDMFKPIISMAVAIILFEGSLNLDFREVRGLGRPVTRIVTFGAFLAWLLGSLAAYYVAGLSWASAFVIGGLFIVTGPTVILPLLRQSKLKPRPAAILKWEGIIADPFGALLSVFAFEIIRFLLSDSETGNSLVGFFLASLFAIVFGWFIGRGTGWIFEKGHVPEYLKSPVVFAIVLACFAICDGIYHETGLLAVTAMGMTLANMHISSIEDMRNFKENISVLLISTIFVMLTASLTMKTLVEIFNWKIVLFVLLMLFIVRPLSIWISTIGTDLSVKEKALVSWIAPRGIVALTVSSYFANALLDAGFKDAKILTSLTFALVFATVCAHGFSMKWLAQKLDLAIGDEPGVLIVGGSSFSTGFARIIHEDLDVPVMIADSSWQRLNSARSAGIPFYHGEVLAEHTEYHLDMTPYEFMLAASELDSYNALVCTTFVPEIGRNNLFQLSLRTAKSGDIDDLGHTIGGRILFRKGITWEELNLKVEKGYVFRKTNITEKYSFEKYLSEREEGSILLCIHRASKRLEFFTADHEIRGEAGDIVISLGPPCKEKTKIQEKLDEKKKKSKEE</sequence>
<dbReference type="GO" id="GO:0015297">
    <property type="term" value="F:antiporter activity"/>
    <property type="evidence" value="ECO:0007669"/>
    <property type="project" value="UniProtKB-KW"/>
</dbReference>
<evidence type="ECO:0000256" key="4">
    <source>
        <dbReference type="ARBA" id="ARBA00022475"/>
    </source>
</evidence>
<organism evidence="11 12">
    <name type="scientific">Falsibacillus albus</name>
    <dbReference type="NCBI Taxonomy" id="2478915"/>
    <lineage>
        <taxon>Bacteria</taxon>
        <taxon>Bacillati</taxon>
        <taxon>Bacillota</taxon>
        <taxon>Bacilli</taxon>
        <taxon>Bacillales</taxon>
        <taxon>Bacillaceae</taxon>
        <taxon>Falsibacillus</taxon>
    </lineage>
</organism>
<feature type="transmembrane region" description="Helical" evidence="9">
    <location>
        <begin position="88"/>
        <end position="109"/>
    </location>
</feature>
<dbReference type="Gene3D" id="1.20.1530.20">
    <property type="match status" value="1"/>
</dbReference>
<feature type="domain" description="Cation/H+ exchanger transmembrane" evidence="10">
    <location>
        <begin position="13"/>
        <end position="390"/>
    </location>
</feature>
<name>A0A3L7JUB8_9BACI</name>
<accession>A0A3L7JUB8</accession>
<comment type="subcellular location">
    <subcellularLocation>
        <location evidence="1">Cell membrane</location>
        <topology evidence="1">Multi-pass membrane protein</topology>
    </subcellularLocation>
</comment>
<reference evidence="11 12" key="1">
    <citation type="submission" date="2018-10" db="EMBL/GenBank/DDBJ databases">
        <title>Falsibacillus sp. genome draft.</title>
        <authorList>
            <person name="Shi S."/>
        </authorList>
    </citation>
    <scope>NUCLEOTIDE SEQUENCE [LARGE SCALE GENOMIC DNA]</scope>
    <source>
        <strain evidence="11 12">GY 10110</strain>
    </source>
</reference>
<dbReference type="GO" id="GO:0005886">
    <property type="term" value="C:plasma membrane"/>
    <property type="evidence" value="ECO:0007669"/>
    <property type="project" value="UniProtKB-SubCell"/>
</dbReference>
<dbReference type="PANTHER" id="PTHR32507:SF0">
    <property type="entry name" value="NA(+)_H(+) ANTIPORTER 2-RELATED"/>
    <property type="match status" value="1"/>
</dbReference>
<evidence type="ECO:0000256" key="9">
    <source>
        <dbReference type="SAM" id="Phobius"/>
    </source>
</evidence>
<feature type="transmembrane region" description="Helical" evidence="9">
    <location>
        <begin position="6"/>
        <end position="23"/>
    </location>
</feature>
<keyword evidence="8 9" id="KW-0472">Membrane</keyword>
<feature type="transmembrane region" description="Helical" evidence="9">
    <location>
        <begin position="223"/>
        <end position="239"/>
    </location>
</feature>
<keyword evidence="3" id="KW-0050">Antiport</keyword>
<protein>
    <submittedName>
        <fullName evidence="11">Sodium:proton antiporter</fullName>
    </submittedName>
</protein>
<keyword evidence="4" id="KW-1003">Cell membrane</keyword>
<evidence type="ECO:0000313" key="12">
    <source>
        <dbReference type="Proteomes" id="UP000276770"/>
    </source>
</evidence>
<feature type="transmembrane region" description="Helical" evidence="9">
    <location>
        <begin position="115"/>
        <end position="137"/>
    </location>
</feature>
<feature type="transmembrane region" description="Helical" evidence="9">
    <location>
        <begin position="333"/>
        <end position="353"/>
    </location>
</feature>
<keyword evidence="7" id="KW-0406">Ion transport</keyword>
<dbReference type="Proteomes" id="UP000276770">
    <property type="component" value="Unassembled WGS sequence"/>
</dbReference>
<feature type="transmembrane region" description="Helical" evidence="9">
    <location>
        <begin position="184"/>
        <end position="202"/>
    </location>
</feature>
<evidence type="ECO:0000256" key="3">
    <source>
        <dbReference type="ARBA" id="ARBA00022449"/>
    </source>
</evidence>
<feature type="transmembrane region" description="Helical" evidence="9">
    <location>
        <begin position="30"/>
        <end position="47"/>
    </location>
</feature>
<keyword evidence="2" id="KW-0813">Transport</keyword>
<gene>
    <name evidence="11" type="ORF">D9X91_15820</name>
</gene>
<feature type="transmembrane region" description="Helical" evidence="9">
    <location>
        <begin position="274"/>
        <end position="293"/>
    </location>
</feature>
<dbReference type="Pfam" id="PF00999">
    <property type="entry name" value="Na_H_Exchanger"/>
    <property type="match status" value="1"/>
</dbReference>
<keyword evidence="12" id="KW-1185">Reference proteome</keyword>
<evidence type="ECO:0000313" key="11">
    <source>
        <dbReference type="EMBL" id="RLQ94110.1"/>
    </source>
</evidence>
<dbReference type="InterPro" id="IPR006153">
    <property type="entry name" value="Cation/H_exchanger_TM"/>
</dbReference>
<evidence type="ECO:0000256" key="8">
    <source>
        <dbReference type="ARBA" id="ARBA00023136"/>
    </source>
</evidence>
<dbReference type="GO" id="GO:1902600">
    <property type="term" value="P:proton transmembrane transport"/>
    <property type="evidence" value="ECO:0007669"/>
    <property type="project" value="InterPro"/>
</dbReference>
<evidence type="ECO:0000256" key="6">
    <source>
        <dbReference type="ARBA" id="ARBA00022989"/>
    </source>
</evidence>
<evidence type="ECO:0000256" key="7">
    <source>
        <dbReference type="ARBA" id="ARBA00023065"/>
    </source>
</evidence>
<keyword evidence="6 9" id="KW-1133">Transmembrane helix</keyword>
<dbReference type="EMBL" id="RCVZ01000011">
    <property type="protein sequence ID" value="RLQ94110.1"/>
    <property type="molecule type" value="Genomic_DNA"/>
</dbReference>
<dbReference type="AlphaFoldDB" id="A0A3L7JUB8"/>
<dbReference type="OrthoDB" id="570124at2"/>
<feature type="transmembrane region" description="Helical" evidence="9">
    <location>
        <begin position="149"/>
        <end position="172"/>
    </location>
</feature>
<proteinExistence type="predicted"/>
<feature type="transmembrane region" description="Helical" evidence="9">
    <location>
        <begin position="299"/>
        <end position="321"/>
    </location>
</feature>
<comment type="caution">
    <text evidence="11">The sequence shown here is derived from an EMBL/GenBank/DDBJ whole genome shotgun (WGS) entry which is preliminary data.</text>
</comment>
<feature type="transmembrane region" description="Helical" evidence="9">
    <location>
        <begin position="59"/>
        <end position="76"/>
    </location>
</feature>